<feature type="signal peptide" evidence="1">
    <location>
        <begin position="1"/>
        <end position="23"/>
    </location>
</feature>
<proteinExistence type="predicted"/>
<dbReference type="EMBL" id="LUTY01003114">
    <property type="protein sequence ID" value="OAD18725.1"/>
    <property type="molecule type" value="Genomic_DNA"/>
</dbReference>
<accession>A0A176RSK2</accession>
<sequence length="111" mass="12501">MCIKTGCTWLLCFICGLSLSTKAGELSGYIGGELRYFPESPQSADQYEDFNFSLFAQPEYRHEWDNGNQIFTFAEEILANIEKFKGEFVAQNVSLTEEALFDGAPAFDEDS</sequence>
<feature type="non-terminal residue" evidence="2">
    <location>
        <position position="111"/>
    </location>
</feature>
<evidence type="ECO:0000313" key="3">
    <source>
        <dbReference type="Proteomes" id="UP000076962"/>
    </source>
</evidence>
<comment type="caution">
    <text evidence="2">The sequence shown here is derived from an EMBL/GenBank/DDBJ whole genome shotgun (WGS) entry which is preliminary data.</text>
</comment>
<name>A0A176RSK2_9GAMM</name>
<evidence type="ECO:0000256" key="1">
    <source>
        <dbReference type="SAM" id="SignalP"/>
    </source>
</evidence>
<gene>
    <name evidence="2" type="ORF">THIOM_005674</name>
</gene>
<feature type="chain" id="PRO_5008048899" evidence="1">
    <location>
        <begin position="24"/>
        <end position="111"/>
    </location>
</feature>
<protein>
    <submittedName>
        <fullName evidence="2">Secreted protein</fullName>
    </submittedName>
</protein>
<dbReference type="Proteomes" id="UP000076962">
    <property type="component" value="Unassembled WGS sequence"/>
</dbReference>
<evidence type="ECO:0000313" key="2">
    <source>
        <dbReference type="EMBL" id="OAD18725.1"/>
    </source>
</evidence>
<dbReference type="AlphaFoldDB" id="A0A176RSK2"/>
<organism evidence="2 3">
    <name type="scientific">Candidatus Thiomargarita nelsonii</name>
    <dbReference type="NCBI Taxonomy" id="1003181"/>
    <lineage>
        <taxon>Bacteria</taxon>
        <taxon>Pseudomonadati</taxon>
        <taxon>Pseudomonadota</taxon>
        <taxon>Gammaproteobacteria</taxon>
        <taxon>Thiotrichales</taxon>
        <taxon>Thiotrichaceae</taxon>
        <taxon>Thiomargarita</taxon>
    </lineage>
</organism>
<reference evidence="2 3" key="1">
    <citation type="submission" date="2016-05" db="EMBL/GenBank/DDBJ databases">
        <title>Single-cell genome of chain-forming Candidatus Thiomargarita nelsonii and comparison to other large sulfur-oxidizing bacteria.</title>
        <authorList>
            <person name="Winkel M."/>
            <person name="Salman V."/>
            <person name="Woyke T."/>
            <person name="Schulz-Vogt H."/>
            <person name="Richter M."/>
            <person name="Flood B."/>
            <person name="Bailey J."/>
            <person name="Amann R."/>
            <person name="Mussmann M."/>
        </authorList>
    </citation>
    <scope>NUCLEOTIDE SEQUENCE [LARGE SCALE GENOMIC DNA]</scope>
    <source>
        <strain evidence="2 3">THI036</strain>
    </source>
</reference>
<keyword evidence="3" id="KW-1185">Reference proteome</keyword>
<keyword evidence="1" id="KW-0732">Signal</keyword>